<gene>
    <name evidence="3" type="ORF">ACJMK2_036925</name>
</gene>
<evidence type="ECO:0000313" key="3">
    <source>
        <dbReference type="EMBL" id="KAL3873840.1"/>
    </source>
</evidence>
<feature type="compositionally biased region" description="Basic and acidic residues" evidence="1">
    <location>
        <begin position="112"/>
        <end position="121"/>
    </location>
</feature>
<dbReference type="PROSITE" id="PS51257">
    <property type="entry name" value="PROKAR_LIPOPROTEIN"/>
    <property type="match status" value="1"/>
</dbReference>
<dbReference type="Proteomes" id="UP001634394">
    <property type="component" value="Unassembled WGS sequence"/>
</dbReference>
<keyword evidence="4" id="KW-1185">Reference proteome</keyword>
<feature type="signal peptide" evidence="2">
    <location>
        <begin position="1"/>
        <end position="19"/>
    </location>
</feature>
<reference evidence="3 4" key="1">
    <citation type="submission" date="2024-11" db="EMBL/GenBank/DDBJ databases">
        <title>Chromosome-level genome assembly of the freshwater bivalve Anodonta woodiana.</title>
        <authorList>
            <person name="Chen X."/>
        </authorList>
    </citation>
    <scope>NUCLEOTIDE SEQUENCE [LARGE SCALE GENOMIC DNA]</scope>
    <source>
        <strain evidence="3">MN2024</strain>
        <tissue evidence="3">Gills</tissue>
    </source>
</reference>
<feature type="compositionally biased region" description="Basic and acidic residues" evidence="1">
    <location>
        <begin position="80"/>
        <end position="97"/>
    </location>
</feature>
<comment type="caution">
    <text evidence="3">The sequence shown here is derived from an EMBL/GenBank/DDBJ whole genome shotgun (WGS) entry which is preliminary data.</text>
</comment>
<dbReference type="AlphaFoldDB" id="A0ABD3WK23"/>
<feature type="compositionally biased region" description="Polar residues" evidence="1">
    <location>
        <begin position="44"/>
        <end position="60"/>
    </location>
</feature>
<evidence type="ECO:0000313" key="4">
    <source>
        <dbReference type="Proteomes" id="UP001634394"/>
    </source>
</evidence>
<protein>
    <submittedName>
        <fullName evidence="3">Uncharacterized protein</fullName>
    </submittedName>
</protein>
<feature type="compositionally biased region" description="Polar residues" evidence="1">
    <location>
        <begin position="98"/>
        <end position="111"/>
    </location>
</feature>
<evidence type="ECO:0000256" key="1">
    <source>
        <dbReference type="SAM" id="MobiDB-lite"/>
    </source>
</evidence>
<name>A0ABD3WK23_SINWO</name>
<evidence type="ECO:0000256" key="2">
    <source>
        <dbReference type="SAM" id="SignalP"/>
    </source>
</evidence>
<feature type="compositionally biased region" description="Basic and acidic residues" evidence="1">
    <location>
        <begin position="64"/>
        <end position="73"/>
    </location>
</feature>
<sequence>MKTCTVFAVFLMLGTASCGIPTNEATVAVNLGNGTTSSPNTTTDALTSDPSNSTSKTSVQPIKKLGEEGDERRHSSKSPNQRDSHTKKIHVEERENSTRSSTTDQNQTANSTRKDNDEGDRGRRRSSITTPTSTVFTVSKVG</sequence>
<feature type="chain" id="PRO_5044850167" evidence="2">
    <location>
        <begin position="20"/>
        <end position="142"/>
    </location>
</feature>
<feature type="region of interest" description="Disordered" evidence="1">
    <location>
        <begin position="31"/>
        <end position="142"/>
    </location>
</feature>
<dbReference type="EMBL" id="JBJQND010000006">
    <property type="protein sequence ID" value="KAL3873840.1"/>
    <property type="molecule type" value="Genomic_DNA"/>
</dbReference>
<accession>A0ABD3WK23</accession>
<feature type="compositionally biased region" description="Low complexity" evidence="1">
    <location>
        <begin position="32"/>
        <end position="43"/>
    </location>
</feature>
<keyword evidence="2" id="KW-0732">Signal</keyword>
<proteinExistence type="predicted"/>
<organism evidence="3 4">
    <name type="scientific">Sinanodonta woodiana</name>
    <name type="common">Chinese pond mussel</name>
    <name type="synonym">Anodonta woodiana</name>
    <dbReference type="NCBI Taxonomy" id="1069815"/>
    <lineage>
        <taxon>Eukaryota</taxon>
        <taxon>Metazoa</taxon>
        <taxon>Spiralia</taxon>
        <taxon>Lophotrochozoa</taxon>
        <taxon>Mollusca</taxon>
        <taxon>Bivalvia</taxon>
        <taxon>Autobranchia</taxon>
        <taxon>Heteroconchia</taxon>
        <taxon>Palaeoheterodonta</taxon>
        <taxon>Unionida</taxon>
        <taxon>Unionoidea</taxon>
        <taxon>Unionidae</taxon>
        <taxon>Unioninae</taxon>
        <taxon>Sinanodonta</taxon>
    </lineage>
</organism>